<evidence type="ECO:0000313" key="6">
    <source>
        <dbReference type="WBParaSite" id="TCNE_0001705401-mRNA-1"/>
    </source>
</evidence>
<proteinExistence type="predicted"/>
<keyword evidence="2" id="KW-0472">Membrane</keyword>
<evidence type="ECO:0000313" key="5">
    <source>
        <dbReference type="Proteomes" id="UP000050794"/>
    </source>
</evidence>
<sequence length="533" mass="59529">MSILQLPSLGSIVCSSSRCRITQEPPKETQTLSPLSAQGPLRRKLSISTADSSSTVNVAEESSQQTTDPVQPTYATLDRKLFTQNTPADNEKVLLLTARAKVSNPRSTLQSKAIPLLSLFYFEDLPTDPNVASDVTIAESTVCGIQERQHPPQHVFSADRFSSWNRLLRTATTALQFYKKISKPNTSARWMTVSAMGTFSAKDLKVAERCLIRDTQKVVSEAEIDSSQMSYSDGVYRCGGRVITSRLPEASFRPIFLPKHGALIRLLILETQKRLAHAGSAQILNTMRPRFWISQGRATVQRTINRHCMGCRRWHARPFRFPTFSPLPAVRTVPGKPFADVGHDYFRPTHVKIWETEYLLALRERSQRQHRAPKSVSANEPRLGQVVLINDESKPRVLWKLIITKLIEGRDGKIRSAELQRDSQRKIDHPLNLLFPLEISASDASSPEPEEPGNLECHEDVNSAKGNRTSVYVGPLTCSRARQLGMNLSVITCLMLIFLISSMINAISAQPRYGAESWSATEISASSKLLINL</sequence>
<accession>A0A183V8I3</accession>
<dbReference type="PANTHER" id="PTHR47331">
    <property type="entry name" value="PHD-TYPE DOMAIN-CONTAINING PROTEIN"/>
    <property type="match status" value="1"/>
</dbReference>
<name>A0A183V8I3_TOXCA</name>
<dbReference type="AlphaFoldDB" id="A0A183V8I3"/>
<feature type="transmembrane region" description="Helical" evidence="2">
    <location>
        <begin position="484"/>
        <end position="507"/>
    </location>
</feature>
<evidence type="ECO:0000256" key="1">
    <source>
        <dbReference type="SAM" id="MobiDB-lite"/>
    </source>
</evidence>
<keyword evidence="5" id="KW-1185">Reference proteome</keyword>
<feature type="domain" description="DUF5641" evidence="3">
    <location>
        <begin position="352"/>
        <end position="433"/>
    </location>
</feature>
<dbReference type="Proteomes" id="UP000050794">
    <property type="component" value="Unassembled WGS sequence"/>
</dbReference>
<evidence type="ECO:0000313" key="4">
    <source>
        <dbReference type="EMBL" id="VDM48374.1"/>
    </source>
</evidence>
<feature type="region of interest" description="Disordered" evidence="1">
    <location>
        <begin position="49"/>
        <end position="72"/>
    </location>
</feature>
<dbReference type="Pfam" id="PF18701">
    <property type="entry name" value="DUF5641"/>
    <property type="match status" value="1"/>
</dbReference>
<dbReference type="WBParaSite" id="TCNE_0001705401-mRNA-1">
    <property type="protein sequence ID" value="TCNE_0001705401-mRNA-1"/>
    <property type="gene ID" value="TCNE_0001705401"/>
</dbReference>
<keyword evidence="2" id="KW-1133">Transmembrane helix</keyword>
<reference evidence="4 5" key="2">
    <citation type="submission" date="2018-11" db="EMBL/GenBank/DDBJ databases">
        <authorList>
            <consortium name="Pathogen Informatics"/>
        </authorList>
    </citation>
    <scope>NUCLEOTIDE SEQUENCE [LARGE SCALE GENOMIC DNA]</scope>
</reference>
<evidence type="ECO:0000256" key="2">
    <source>
        <dbReference type="SAM" id="Phobius"/>
    </source>
</evidence>
<feature type="region of interest" description="Disordered" evidence="1">
    <location>
        <begin position="442"/>
        <end position="461"/>
    </location>
</feature>
<protein>
    <submittedName>
        <fullName evidence="6">DUF5641 domain-containing protein</fullName>
    </submittedName>
</protein>
<dbReference type="InterPro" id="IPR040676">
    <property type="entry name" value="DUF5641"/>
</dbReference>
<dbReference type="EMBL" id="UYWY01024114">
    <property type="protein sequence ID" value="VDM48374.1"/>
    <property type="molecule type" value="Genomic_DNA"/>
</dbReference>
<gene>
    <name evidence="4" type="ORF">TCNE_LOCUS17053</name>
</gene>
<evidence type="ECO:0000259" key="3">
    <source>
        <dbReference type="Pfam" id="PF18701"/>
    </source>
</evidence>
<organism evidence="5 6">
    <name type="scientific">Toxocara canis</name>
    <name type="common">Canine roundworm</name>
    <dbReference type="NCBI Taxonomy" id="6265"/>
    <lineage>
        <taxon>Eukaryota</taxon>
        <taxon>Metazoa</taxon>
        <taxon>Ecdysozoa</taxon>
        <taxon>Nematoda</taxon>
        <taxon>Chromadorea</taxon>
        <taxon>Rhabditida</taxon>
        <taxon>Spirurina</taxon>
        <taxon>Ascaridomorpha</taxon>
        <taxon>Ascaridoidea</taxon>
        <taxon>Toxocaridae</taxon>
        <taxon>Toxocara</taxon>
    </lineage>
</organism>
<reference evidence="6" key="1">
    <citation type="submission" date="2016-06" db="UniProtKB">
        <authorList>
            <consortium name="WormBaseParasite"/>
        </authorList>
    </citation>
    <scope>IDENTIFICATION</scope>
</reference>
<keyword evidence="2" id="KW-0812">Transmembrane</keyword>